<dbReference type="GO" id="GO:0016020">
    <property type="term" value="C:membrane"/>
    <property type="evidence" value="ECO:0007669"/>
    <property type="project" value="InterPro"/>
</dbReference>
<evidence type="ECO:0000313" key="12">
    <source>
        <dbReference type="EMBL" id="RAO68733.1"/>
    </source>
</evidence>
<organism evidence="12 13">
    <name type="scientific">Talaromyces amestolkiae</name>
    <dbReference type="NCBI Taxonomy" id="1196081"/>
    <lineage>
        <taxon>Eukaryota</taxon>
        <taxon>Fungi</taxon>
        <taxon>Dikarya</taxon>
        <taxon>Ascomycota</taxon>
        <taxon>Pezizomycotina</taxon>
        <taxon>Eurotiomycetes</taxon>
        <taxon>Eurotiomycetidae</taxon>
        <taxon>Eurotiales</taxon>
        <taxon>Trichocomaceae</taxon>
        <taxon>Talaromyces</taxon>
        <taxon>Talaromyces sect. Talaromyces</taxon>
    </lineage>
</organism>
<feature type="region of interest" description="Disordered" evidence="9">
    <location>
        <begin position="741"/>
        <end position="790"/>
    </location>
</feature>
<feature type="compositionally biased region" description="Polar residues" evidence="9">
    <location>
        <begin position="1456"/>
        <end position="1472"/>
    </location>
</feature>
<dbReference type="Gene3D" id="1.50.10.10">
    <property type="match status" value="3"/>
</dbReference>
<feature type="compositionally biased region" description="Polar residues" evidence="9">
    <location>
        <begin position="756"/>
        <end position="773"/>
    </location>
</feature>
<comment type="pathway">
    <text evidence="2">Protein modification; protein glycosylation.</text>
</comment>
<feature type="active site" description="Proton donor" evidence="6">
    <location>
        <position position="654"/>
    </location>
</feature>
<feature type="compositionally biased region" description="Basic and acidic residues" evidence="9">
    <location>
        <begin position="1491"/>
        <end position="1512"/>
    </location>
</feature>
<feature type="region of interest" description="Disordered" evidence="9">
    <location>
        <begin position="76"/>
        <end position="168"/>
    </location>
</feature>
<dbReference type="InterPro" id="IPR018556">
    <property type="entry name" value="SPIN90/Ldb17_LRD"/>
</dbReference>
<feature type="compositionally biased region" description="Basic and acidic residues" evidence="9">
    <location>
        <begin position="1609"/>
        <end position="1618"/>
    </location>
</feature>
<dbReference type="InterPro" id="IPR036026">
    <property type="entry name" value="Seven-hairpin_glycosidases"/>
</dbReference>
<evidence type="ECO:0000313" key="13">
    <source>
        <dbReference type="Proteomes" id="UP000249363"/>
    </source>
</evidence>
<dbReference type="EMBL" id="MIKG01000008">
    <property type="protein sequence ID" value="RAO68733.1"/>
    <property type="molecule type" value="Genomic_DNA"/>
</dbReference>
<dbReference type="GeneID" id="63793961"/>
<dbReference type="InterPro" id="IPR012341">
    <property type="entry name" value="6hp_glycosidase-like_sf"/>
</dbReference>
<keyword evidence="13" id="KW-1185">Reference proteome</keyword>
<feature type="region of interest" description="Disordered" evidence="9">
    <location>
        <begin position="1357"/>
        <end position="1416"/>
    </location>
</feature>
<feature type="compositionally biased region" description="Low complexity" evidence="9">
    <location>
        <begin position="1521"/>
        <end position="1533"/>
    </location>
</feature>
<sequence length="1635" mass="183371">MPRSRRYRSFVIFSVIFGLALLHFVRSREWSSEWAQPAANPKVAPATIPHDSSPHEPILPHDHDAAAEIKFDSTPRIEVPPAPKEQPLDTKKPSTQETAKQSPNSEKSKPNTIKPPTRPASDDTNSIDTPSVADSSRQSSGDKSYDETTRKPDSPAKVQPDVFAQTKPTKHWEKLPEHFPILESDLIPLPTGEPKKLPKLQSVTKTETTAQSILREQRLAAIKEEFEHAWSGYTKYALGHDEVRPVSGSFRDPFAGWGATLVDALDTLWIMGMKDEFSDAIEEVSKIDFTTSFRSDIPLFETVIRYLGGLIGAYDVSGQKHTVLLDKAVELAEILMGAFDTPNRMPVTYYQWDPEHVAQPHRASTRVVLAELGSLSVEFTRLAQLTQEHKYYDVIARITDELETMQNNTRLPGMWPLQVDASGCKKAAPRVPSLTTLGQKSGVKVNEDRGLGTPTPSPTPKSIHKDTAIPKDLEKREGGLELDAEPADYESETKTTTTANLATFPKEECEKQGLASSNAKFDRFGLGGQSDSTYEYLPKEYMLLGGLSEQYRSMYEISMEPVRETLLFRPMLPEQRDIRFVATVQVSDPGPKDDADGFHIQYTYEGTHLTCFAGGMFAVGAKLFGIDEDMDIAAKLTDGCVWAYESTNTGIMPEGFELLACDDPLACPWNETRYLDVMDPNEKSRIQQAEAWYERELLNAKQAQEVSLEKRPKIVSPVRVLESEGSGASSEKTYAGIAKREASNSGVDDYDEHAHLSTSKPSVEKTSVGTQDTPKSRLDSKVSPDTKYQADGLPIKPTVLSHKDYVANRLEQDHIPLGYTKIQSRKYILRPEAIESVFIMYRLTGDDTWREKGWKMFQSIARYCSTEIADSAISDVTSTAPELLDEMESFWLAETLKYFYLLFSDPSVVSLDDYVLAGGESRIPRSTSRVQVTRLPLTLLTSIVSCSFQITPNHSPTGTRRDECAIKWEALVFMQEMELEDVSYSLENEQQFWVELEKILSEQCDTHALIDNVLRAYLGFTAQFKGEYLVNEYDISRCSYKLFSSNLFAQHADYIRRQIIYSLLQEDDPNILHFIVSFLLFDGRENDSTFQLMNEEGAFPRLLELVHFVGNQDNDAAGLHRLLMDLLYEMSRIQRIKIEDLVLVEDDFVRYLFQIIEGLSDDAHDPYHYPVIRVLLVLNEQFMVLAHDPATGTPSNPLTNKVMKILSVHGNDYKTFGENIILLLNREGETSLQLLTLKLLYLIFTTPSTYEYFYTNDLRVLVDILIRNLLDLPAEAVALRHTYLRVLYPLLAHTQLKYPPHYKRDEIRRTLSILVHSRIEGNEDDYEKIMHFGEADETTKRLVSRCSQVGWLLDTEPELRNTPDLPEEDGPSDHTGVPIPAVLHEKAADLAGSPVSQSSDATSPTKLEPASPNTSFSIDKKQIEKLGMHHEPAAASTLSVGEVAVQTEKPGVITPSIKNTRSPGLTSETSPTVKVKLVPQPPKARRSRAHRNTEAHHDSRGRSGLDIHHESPQEGLPVPHLSSTSRSTSRSAPALPPPRRSFHHTSPNATISDHHAHPPLPIKSNIKPQPPKARRSQRQHVARLHNELSGADDERSASPASVASSVPPKDLDESHHSYDSSASIEQAMDRTNLQV</sequence>
<evidence type="ECO:0000256" key="2">
    <source>
        <dbReference type="ARBA" id="ARBA00004922"/>
    </source>
</evidence>
<feature type="chain" id="PRO_5016899464" description="alpha-1,2-Mannosidase" evidence="10">
    <location>
        <begin position="28"/>
        <end position="1635"/>
    </location>
</feature>
<name>A0A364KYU6_TALAM</name>
<protein>
    <recommendedName>
        <fullName evidence="8">alpha-1,2-Mannosidase</fullName>
        <ecNumber evidence="8">3.2.1.-</ecNumber>
    </recommendedName>
</protein>
<dbReference type="STRING" id="1196081.A0A364KYU6"/>
<evidence type="ECO:0000256" key="4">
    <source>
        <dbReference type="ARBA" id="ARBA00022801"/>
    </source>
</evidence>
<keyword evidence="10" id="KW-0732">Signal</keyword>
<dbReference type="PRINTS" id="PR00747">
    <property type="entry name" value="GLYHDRLASE47"/>
</dbReference>
<evidence type="ECO:0000256" key="7">
    <source>
        <dbReference type="PIRSR" id="PIRSR601382-3"/>
    </source>
</evidence>
<feature type="signal peptide" evidence="10">
    <location>
        <begin position="1"/>
        <end position="27"/>
    </location>
</feature>
<feature type="disulfide bond" evidence="7">
    <location>
        <begin position="611"/>
        <end position="640"/>
    </location>
</feature>
<gene>
    <name evidence="12" type="ORF">BHQ10_004745</name>
</gene>
<dbReference type="InterPro" id="IPR001382">
    <property type="entry name" value="Glyco_hydro_47"/>
</dbReference>
<dbReference type="GO" id="GO:0036503">
    <property type="term" value="P:ERAD pathway"/>
    <property type="evidence" value="ECO:0007669"/>
    <property type="project" value="UniProtKB-ARBA"/>
</dbReference>
<evidence type="ECO:0000259" key="11">
    <source>
        <dbReference type="Pfam" id="PF09431"/>
    </source>
</evidence>
<evidence type="ECO:0000256" key="10">
    <source>
        <dbReference type="SAM" id="SignalP"/>
    </source>
</evidence>
<evidence type="ECO:0000256" key="3">
    <source>
        <dbReference type="ARBA" id="ARBA00007658"/>
    </source>
</evidence>
<reference evidence="12 13" key="1">
    <citation type="journal article" date="2017" name="Biotechnol. Biofuels">
        <title>Differential beta-glucosidase expression as a function of carbon source availability in Talaromyces amestolkiae: a genomic and proteomic approach.</title>
        <authorList>
            <person name="de Eugenio L.I."/>
            <person name="Mendez-Liter J.A."/>
            <person name="Nieto-Dominguez M."/>
            <person name="Alonso L."/>
            <person name="Gil-Munoz J."/>
            <person name="Barriuso J."/>
            <person name="Prieto A."/>
            <person name="Martinez M.J."/>
        </authorList>
    </citation>
    <scope>NUCLEOTIDE SEQUENCE [LARGE SCALE GENOMIC DNA]</scope>
    <source>
        <strain evidence="12 13">CIB</strain>
    </source>
</reference>
<evidence type="ECO:0000256" key="5">
    <source>
        <dbReference type="ARBA" id="ARBA00023157"/>
    </source>
</evidence>
<dbReference type="PANTHER" id="PTHR11742">
    <property type="entry name" value="MANNOSYL-OLIGOSACCHARIDE ALPHA-1,2-MANNOSIDASE-RELATED"/>
    <property type="match status" value="1"/>
</dbReference>
<keyword evidence="8" id="KW-0326">Glycosidase</keyword>
<comment type="caution">
    <text evidence="12">The sequence shown here is derived from an EMBL/GenBank/DDBJ whole genome shotgun (WGS) entry which is preliminary data.</text>
</comment>
<feature type="region of interest" description="Disordered" evidence="9">
    <location>
        <begin position="1451"/>
        <end position="1635"/>
    </location>
</feature>
<feature type="compositionally biased region" description="Polar residues" evidence="9">
    <location>
        <begin position="95"/>
        <end position="105"/>
    </location>
</feature>
<evidence type="ECO:0000256" key="9">
    <source>
        <dbReference type="SAM" id="MobiDB-lite"/>
    </source>
</evidence>
<dbReference type="SUPFAM" id="SSF48225">
    <property type="entry name" value="Seven-hairpin glycosidases"/>
    <property type="match status" value="1"/>
</dbReference>
<accession>A0A364KYU6</accession>
<feature type="compositionally biased region" description="Basic and acidic residues" evidence="9">
    <location>
        <begin position="774"/>
        <end position="784"/>
    </location>
</feature>
<dbReference type="EC" id="3.2.1.-" evidence="8"/>
<feature type="domain" description="SPIN90/Ldb17 leucine-rich" evidence="11">
    <location>
        <begin position="1165"/>
        <end position="1307"/>
    </location>
</feature>
<feature type="compositionally biased region" description="Polar residues" evidence="9">
    <location>
        <begin position="1394"/>
        <end position="1416"/>
    </location>
</feature>
<dbReference type="InterPro" id="IPR050749">
    <property type="entry name" value="Glycosyl_Hydrolase_47"/>
</dbReference>
<dbReference type="RefSeq" id="XP_040733249.1">
    <property type="nucleotide sequence ID" value="XM_040877144.1"/>
</dbReference>
<dbReference type="Pfam" id="PF01532">
    <property type="entry name" value="Glyco_hydro_47"/>
    <property type="match status" value="1"/>
</dbReference>
<evidence type="ECO:0000256" key="1">
    <source>
        <dbReference type="ARBA" id="ARBA00001913"/>
    </source>
</evidence>
<evidence type="ECO:0000256" key="8">
    <source>
        <dbReference type="RuleBase" id="RU361193"/>
    </source>
</evidence>
<comment type="similarity">
    <text evidence="3 8">Belongs to the glycosyl hydrolase 47 family.</text>
</comment>
<dbReference type="OrthoDB" id="10052040at2759"/>
<dbReference type="PANTHER" id="PTHR11742:SF103">
    <property type="entry name" value="ENDOPLASMIC RETICULUM MANNOSIDASE MNL2-RELATED"/>
    <property type="match status" value="1"/>
</dbReference>
<keyword evidence="4 8" id="KW-0378">Hydrolase</keyword>
<feature type="active site" evidence="6">
    <location>
        <position position="832"/>
    </location>
</feature>
<comment type="cofactor">
    <cofactor evidence="1">
        <name>Ca(2+)</name>
        <dbReference type="ChEBI" id="CHEBI:29108"/>
    </cofactor>
</comment>
<dbReference type="GO" id="GO:0005783">
    <property type="term" value="C:endoplasmic reticulum"/>
    <property type="evidence" value="ECO:0007669"/>
    <property type="project" value="TreeGrafter"/>
</dbReference>
<feature type="active site" description="Proton donor" evidence="6">
    <location>
        <position position="301"/>
    </location>
</feature>
<dbReference type="GO" id="GO:0005509">
    <property type="term" value="F:calcium ion binding"/>
    <property type="evidence" value="ECO:0007669"/>
    <property type="project" value="InterPro"/>
</dbReference>
<feature type="region of interest" description="Disordered" evidence="9">
    <location>
        <begin position="41"/>
        <end position="60"/>
    </location>
</feature>
<feature type="compositionally biased region" description="Basic and acidic residues" evidence="9">
    <location>
        <begin position="463"/>
        <end position="473"/>
    </location>
</feature>
<feature type="compositionally biased region" description="Basic residues" evidence="9">
    <location>
        <begin position="1572"/>
        <end position="1583"/>
    </location>
</feature>
<feature type="compositionally biased region" description="Basic and acidic residues" evidence="9">
    <location>
        <begin position="143"/>
        <end position="154"/>
    </location>
</feature>
<dbReference type="GO" id="GO:0005975">
    <property type="term" value="P:carbohydrate metabolic process"/>
    <property type="evidence" value="ECO:0007669"/>
    <property type="project" value="InterPro"/>
</dbReference>
<feature type="region of interest" description="Disordered" evidence="9">
    <location>
        <begin position="435"/>
        <end position="473"/>
    </location>
</feature>
<proteinExistence type="inferred from homology"/>
<keyword evidence="5 7" id="KW-1015">Disulfide bond</keyword>
<feature type="active site" evidence="6">
    <location>
        <position position="531"/>
    </location>
</feature>
<dbReference type="Pfam" id="PF09431">
    <property type="entry name" value="SPIN90_LRD"/>
    <property type="match status" value="1"/>
</dbReference>
<evidence type="ECO:0000256" key="6">
    <source>
        <dbReference type="PIRSR" id="PIRSR601382-1"/>
    </source>
</evidence>
<dbReference type="GO" id="GO:0004571">
    <property type="term" value="F:mannosyl-oligosaccharide 1,2-alpha-mannosidase activity"/>
    <property type="evidence" value="ECO:0007669"/>
    <property type="project" value="InterPro"/>
</dbReference>
<dbReference type="UniPathway" id="UPA00378"/>
<feature type="compositionally biased region" description="Polar residues" evidence="9">
    <location>
        <begin position="1619"/>
        <end position="1635"/>
    </location>
</feature>
<feature type="compositionally biased region" description="Low complexity" evidence="9">
    <location>
        <begin position="1597"/>
        <end position="1608"/>
    </location>
</feature>
<dbReference type="Proteomes" id="UP000249363">
    <property type="component" value="Unassembled WGS sequence"/>
</dbReference>
<feature type="compositionally biased region" description="Polar residues" evidence="9">
    <location>
        <begin position="122"/>
        <end position="142"/>
    </location>
</feature>